<evidence type="ECO:0000313" key="5">
    <source>
        <dbReference type="Proteomes" id="UP000010388"/>
    </source>
</evidence>
<organism evidence="4 5">
    <name type="scientific">Cyanobium gracile (strain ATCC 27147 / PCC 6307)</name>
    <dbReference type="NCBI Taxonomy" id="292564"/>
    <lineage>
        <taxon>Bacteria</taxon>
        <taxon>Bacillati</taxon>
        <taxon>Cyanobacteriota</taxon>
        <taxon>Cyanophyceae</taxon>
        <taxon>Synechococcales</taxon>
        <taxon>Prochlorococcaceae</taxon>
        <taxon>Cyanobium</taxon>
    </lineage>
</organism>
<dbReference type="InterPro" id="IPR017853">
    <property type="entry name" value="GH"/>
</dbReference>
<reference evidence="5" key="1">
    <citation type="journal article" date="2013" name="Proc. Natl. Acad. Sci. U.S.A.">
        <title>Improving the coverage of the cyanobacterial phylum using diversity-driven genome sequencing.</title>
        <authorList>
            <person name="Shih P.M."/>
            <person name="Wu D."/>
            <person name="Latifi A."/>
            <person name="Axen S.D."/>
            <person name="Fewer D.P."/>
            <person name="Talla E."/>
            <person name="Calteau A."/>
            <person name="Cai F."/>
            <person name="Tandeau de Marsac N."/>
            <person name="Rippka R."/>
            <person name="Herdman M."/>
            <person name="Sivonen K."/>
            <person name="Coursin T."/>
            <person name="Laurent T."/>
            <person name="Goodwin L."/>
            <person name="Nolan M."/>
            <person name="Davenport K.W."/>
            <person name="Han C.S."/>
            <person name="Rubin E.M."/>
            <person name="Eisen J.A."/>
            <person name="Woyke T."/>
            <person name="Gugger M."/>
            <person name="Kerfeld C.A."/>
        </authorList>
    </citation>
    <scope>NUCLEOTIDE SEQUENCE [LARGE SCALE GENOMIC DNA]</scope>
    <source>
        <strain evidence="5">ATCC 27147 / PCC 6307</strain>
    </source>
</reference>
<dbReference type="EMBL" id="CP003495">
    <property type="protein sequence ID" value="AFY27395.1"/>
    <property type="molecule type" value="Genomic_DNA"/>
</dbReference>
<dbReference type="PATRIC" id="fig|292564.3.peg.172"/>
<protein>
    <recommendedName>
        <fullName evidence="3">Glycosyl hydrolase-like 10 domain-containing protein</fullName>
    </recommendedName>
</protein>
<name>K9P2V6_CYAGP</name>
<feature type="region of interest" description="Disordered" evidence="2">
    <location>
        <begin position="400"/>
        <end position="422"/>
    </location>
</feature>
<dbReference type="KEGG" id="cgc:Cyagr_0189"/>
<dbReference type="eggNOG" id="COG1649">
    <property type="taxonomic scope" value="Bacteria"/>
</dbReference>
<evidence type="ECO:0000259" key="3">
    <source>
        <dbReference type="Pfam" id="PF02638"/>
    </source>
</evidence>
<dbReference type="Gene3D" id="3.20.20.80">
    <property type="entry name" value="Glycosidases"/>
    <property type="match status" value="1"/>
</dbReference>
<dbReference type="STRING" id="292564.Cyagr_0189"/>
<sequence>MAGLNRHGPLRRAALVLCGGLLAGVLSGVLASLPLLTPPVKAQEPPATVQGQPEELRGVWLTANDMPVLRDRGRMQAAVDQLAELGFNRLYPVVWNGGFAYYPSRVSEARQLQDFTFRGLQGQDILAELISAGRNRGLKVIPWFEFGFMAPPESPLARRHRSWLTQTRDGGLTSTSAAGRVVWLNPFRPEVQQLITDLVLELVNDWGADGIQFDDHMSLPREFGYDPFTTALYRKETGRDPPANPEDPAWVKWRADRITAFLDQLARAVRAARPGALISISPNYYDFAYKLQLQDWRAWVRRGIADELLVQIYRPDLESYHPHLSRPEVQEARQRIPTAIAVLSGQRNRPTPLALMAQKLAANRARGLGVAFFYFESLWSLGPEPPAERIAGLAQMLGPRQQKLAAPRARRDSPPPLPPPLP</sequence>
<dbReference type="HOGENOM" id="CLU_029517_1_1_3"/>
<dbReference type="InterPro" id="IPR052177">
    <property type="entry name" value="Divisome_Glycosyl_Hydrolase"/>
</dbReference>
<dbReference type="Pfam" id="PF02638">
    <property type="entry name" value="GHL10"/>
    <property type="match status" value="1"/>
</dbReference>
<dbReference type="AlphaFoldDB" id="K9P2V6"/>
<feature type="domain" description="Glycosyl hydrolase-like 10" evidence="3">
    <location>
        <begin position="55"/>
        <end position="358"/>
    </location>
</feature>
<dbReference type="Proteomes" id="UP000010388">
    <property type="component" value="Chromosome"/>
</dbReference>
<dbReference type="PANTHER" id="PTHR43405:SF1">
    <property type="entry name" value="GLYCOSYL HYDROLASE DIGH"/>
    <property type="match status" value="1"/>
</dbReference>
<dbReference type="PANTHER" id="PTHR43405">
    <property type="entry name" value="GLYCOSYL HYDROLASE DIGH"/>
    <property type="match status" value="1"/>
</dbReference>
<dbReference type="InterPro" id="IPR003790">
    <property type="entry name" value="GHL10"/>
</dbReference>
<evidence type="ECO:0000256" key="2">
    <source>
        <dbReference type="SAM" id="MobiDB-lite"/>
    </source>
</evidence>
<evidence type="ECO:0000313" key="4">
    <source>
        <dbReference type="EMBL" id="AFY27395.1"/>
    </source>
</evidence>
<accession>K9P2V6</accession>
<dbReference type="SUPFAM" id="SSF51445">
    <property type="entry name" value="(Trans)glycosidases"/>
    <property type="match status" value="1"/>
</dbReference>
<proteinExistence type="predicted"/>
<dbReference type="RefSeq" id="WP_015107854.1">
    <property type="nucleotide sequence ID" value="NC_019675.1"/>
</dbReference>
<dbReference type="OrthoDB" id="580981at2"/>
<gene>
    <name evidence="4" type="ordered locus">Cyagr_0189</name>
</gene>
<keyword evidence="1" id="KW-0732">Signal</keyword>
<evidence type="ECO:0000256" key="1">
    <source>
        <dbReference type="ARBA" id="ARBA00022729"/>
    </source>
</evidence>